<evidence type="ECO:0000256" key="7">
    <source>
        <dbReference type="HAMAP-Rule" id="MF_01855"/>
    </source>
</evidence>
<dbReference type="OrthoDB" id="146513at2157"/>
<dbReference type="Gene3D" id="3.40.190.80">
    <property type="match status" value="1"/>
</dbReference>
<dbReference type="SUPFAM" id="SSF56655">
    <property type="entry name" value="Carbohydrate phosphatase"/>
    <property type="match status" value="1"/>
</dbReference>
<dbReference type="Proteomes" id="UP000011693">
    <property type="component" value="Unassembled WGS sequence"/>
</dbReference>
<feature type="domain" description="Fructose-1-6-bisphosphatase class 1 C-terminal" evidence="11">
    <location>
        <begin position="183"/>
        <end position="305"/>
    </location>
</feature>
<sequence>MTVSDPVVEAVVATVSRSATEIRQGLVGRRGAVGEENPSGETQVEADIWADELLADRLSAIDGVSQYASEEREAVIDCAGSDGGGASAGNDGDNGDESAAPRDGYAVAVDPLDGSSNLTSNNAMGTIVGVYDAPLPARGEDLVAAAYVLYGPITTMLLATEDTVSEYELTGGERRLIREDVTLPEEPVVYGFGGRVPDWTDAFSEYAREIETELKLRYGGAMIGDVNQVLTYGGVFGYPGLKSRSEGKLRLQFEGNPVGYIVEQAGGRSSNGEQSLLTVEPTDDIHERTPVFVGNESLIDRLETHLS</sequence>
<organism evidence="12 13">
    <name type="scientific">Natrialba chahannaoensis JCM 10990</name>
    <dbReference type="NCBI Taxonomy" id="1227492"/>
    <lineage>
        <taxon>Archaea</taxon>
        <taxon>Methanobacteriati</taxon>
        <taxon>Methanobacteriota</taxon>
        <taxon>Stenosarchaea group</taxon>
        <taxon>Halobacteria</taxon>
        <taxon>Halobacteriales</taxon>
        <taxon>Natrialbaceae</taxon>
        <taxon>Natrialba</taxon>
    </lineage>
</organism>
<comment type="caution">
    <text evidence="7">Lacks conserved residue(s) required for the propagation of feature annotation.</text>
</comment>
<dbReference type="InterPro" id="IPR044015">
    <property type="entry name" value="FBPase_C_dom"/>
</dbReference>
<keyword evidence="5 7" id="KW-0119">Carbohydrate metabolism</keyword>
<feature type="binding site" evidence="7">
    <location>
        <position position="112"/>
    </location>
    <ligand>
        <name>Mg(2+)</name>
        <dbReference type="ChEBI" id="CHEBI:18420"/>
        <label>1</label>
    </ligand>
</feature>
<dbReference type="AlphaFoldDB" id="M0A9A2"/>
<evidence type="ECO:0000313" key="13">
    <source>
        <dbReference type="Proteomes" id="UP000011693"/>
    </source>
</evidence>
<feature type="binding site" evidence="7">
    <location>
        <position position="218"/>
    </location>
    <ligand>
        <name>substrate</name>
    </ligand>
</feature>
<dbReference type="Gene3D" id="3.30.540.10">
    <property type="entry name" value="Fructose-1,6-Bisphosphatase, subunit A, domain 1"/>
    <property type="match status" value="1"/>
</dbReference>
<evidence type="ECO:0000256" key="3">
    <source>
        <dbReference type="ARBA" id="ARBA00022490"/>
    </source>
</evidence>
<dbReference type="GO" id="GO:0005737">
    <property type="term" value="C:cytoplasm"/>
    <property type="evidence" value="ECO:0007669"/>
    <property type="project" value="UniProtKB-SubCell"/>
</dbReference>
<keyword evidence="7" id="KW-0479">Metal-binding</keyword>
<comment type="similarity">
    <text evidence="2 7 8">Belongs to the FBPase class 1 family.</text>
</comment>
<dbReference type="PATRIC" id="fig|1227492.4.peg.3382"/>
<accession>M0A9A2</accession>
<dbReference type="GO" id="GO:0000287">
    <property type="term" value="F:magnesium ion binding"/>
    <property type="evidence" value="ECO:0007669"/>
    <property type="project" value="UniProtKB-UniRule"/>
</dbReference>
<evidence type="ECO:0000313" key="12">
    <source>
        <dbReference type="EMBL" id="ELY95355.1"/>
    </source>
</evidence>
<feature type="binding site" evidence="7">
    <location>
        <position position="110"/>
    </location>
    <ligand>
        <name>Mg(2+)</name>
        <dbReference type="ChEBI" id="CHEBI:18420"/>
        <label>1</label>
    </ligand>
</feature>
<dbReference type="EC" id="3.1.3.11" evidence="7"/>
<dbReference type="InterPro" id="IPR000146">
    <property type="entry name" value="FBPase_class-1"/>
</dbReference>
<proteinExistence type="inferred from homology"/>
<protein>
    <recommendedName>
        <fullName evidence="7">Fructose-1,6-bisphosphatase class 1</fullName>
        <shortName evidence="7">FBPase class 1</shortName>
        <ecNumber evidence="7">3.1.3.11</ecNumber>
    </recommendedName>
    <alternativeName>
        <fullName evidence="7">D-fructose-1,6-bisphosphate 1-phosphohydrolase class 1</fullName>
    </alternativeName>
</protein>
<evidence type="ECO:0000256" key="1">
    <source>
        <dbReference type="ARBA" id="ARBA00001273"/>
    </source>
</evidence>
<feature type="binding site" evidence="7">
    <location>
        <position position="248"/>
    </location>
    <ligand>
        <name>substrate</name>
    </ligand>
</feature>
<feature type="binding site" evidence="7">
    <location>
        <position position="113"/>
    </location>
    <ligand>
        <name>Mg(2+)</name>
        <dbReference type="ChEBI" id="CHEBI:18420"/>
        <label>2</label>
    </ligand>
</feature>
<dbReference type="PIRSF" id="PIRSF000904">
    <property type="entry name" value="FBPtase_SBPase"/>
    <property type="match status" value="1"/>
</dbReference>
<dbReference type="STRING" id="1227492.C482_16978"/>
<evidence type="ECO:0000256" key="8">
    <source>
        <dbReference type="RuleBase" id="RU000508"/>
    </source>
</evidence>
<comment type="caution">
    <text evidence="12">The sequence shown here is derived from an EMBL/GenBank/DDBJ whole genome shotgun (WGS) entry which is preliminary data.</text>
</comment>
<keyword evidence="3 7" id="KW-0963">Cytoplasm</keyword>
<dbReference type="GO" id="GO:0006002">
    <property type="term" value="P:fructose 6-phosphate metabolic process"/>
    <property type="evidence" value="ECO:0007669"/>
    <property type="project" value="TreeGrafter"/>
</dbReference>
<gene>
    <name evidence="7" type="primary">fbp</name>
    <name evidence="12" type="ORF">C482_16978</name>
</gene>
<dbReference type="PANTHER" id="PTHR11556:SF35">
    <property type="entry name" value="SEDOHEPTULOSE-1,7-BISPHOSPHATASE, CHLOROPLASTIC"/>
    <property type="match status" value="1"/>
</dbReference>
<evidence type="ECO:0000256" key="4">
    <source>
        <dbReference type="ARBA" id="ARBA00022801"/>
    </source>
</evidence>
<dbReference type="GO" id="GO:0042132">
    <property type="term" value="F:fructose 1,6-bisphosphate 1-phosphatase activity"/>
    <property type="evidence" value="ECO:0007669"/>
    <property type="project" value="UniProtKB-UniRule"/>
</dbReference>
<feature type="binding site" evidence="7">
    <location>
        <position position="70"/>
    </location>
    <ligand>
        <name>Mg(2+)</name>
        <dbReference type="ChEBI" id="CHEBI:18420"/>
        <label>1</label>
    </ligand>
</feature>
<feature type="binding site" evidence="7">
    <location>
        <position position="254"/>
    </location>
    <ligand>
        <name>Mg(2+)</name>
        <dbReference type="ChEBI" id="CHEBI:18420"/>
        <label>2</label>
    </ligand>
</feature>
<feature type="binding site" evidence="7">
    <location>
        <position position="110"/>
    </location>
    <ligand>
        <name>Mg(2+)</name>
        <dbReference type="ChEBI" id="CHEBI:18420"/>
        <label>2</label>
    </ligand>
</feature>
<dbReference type="Pfam" id="PF00316">
    <property type="entry name" value="FBPase"/>
    <property type="match status" value="1"/>
</dbReference>
<dbReference type="PANTHER" id="PTHR11556">
    <property type="entry name" value="FRUCTOSE-1,6-BISPHOSPHATASE-RELATED"/>
    <property type="match status" value="1"/>
</dbReference>
<dbReference type="EMBL" id="AOIN01000091">
    <property type="protein sequence ID" value="ELY95355.1"/>
    <property type="molecule type" value="Genomic_DNA"/>
</dbReference>
<comment type="pathway">
    <text evidence="6">Carbohydrate biosynthesis.</text>
</comment>
<name>M0A9A2_9EURY</name>
<dbReference type="GO" id="GO:0030388">
    <property type="term" value="P:fructose 1,6-bisphosphate metabolic process"/>
    <property type="evidence" value="ECO:0007669"/>
    <property type="project" value="TreeGrafter"/>
</dbReference>
<comment type="catalytic activity">
    <reaction evidence="1 7">
        <text>beta-D-fructose 1,6-bisphosphate + H2O = beta-D-fructose 6-phosphate + phosphate</text>
        <dbReference type="Rhea" id="RHEA:11064"/>
        <dbReference type="ChEBI" id="CHEBI:15377"/>
        <dbReference type="ChEBI" id="CHEBI:32966"/>
        <dbReference type="ChEBI" id="CHEBI:43474"/>
        <dbReference type="ChEBI" id="CHEBI:57634"/>
        <dbReference type="EC" id="3.1.3.11"/>
    </reaction>
</comment>
<comment type="subcellular location">
    <subcellularLocation>
        <location evidence="7">Cytoplasm</location>
    </subcellularLocation>
</comment>
<dbReference type="PRINTS" id="PR00115">
    <property type="entry name" value="F16BPHPHTASE"/>
</dbReference>
<keyword evidence="7" id="KW-0460">Magnesium</keyword>
<feature type="binding site" evidence="7">
    <location>
        <begin position="113"/>
        <end position="116"/>
    </location>
    <ligand>
        <name>substrate</name>
    </ligand>
</feature>
<keyword evidence="4 7" id="KW-0378">Hydrolase</keyword>
<dbReference type="HAMAP" id="MF_01855">
    <property type="entry name" value="FBPase_class1"/>
    <property type="match status" value="1"/>
</dbReference>
<evidence type="ECO:0000256" key="6">
    <source>
        <dbReference type="ARBA" id="ARBA00024331"/>
    </source>
</evidence>
<comment type="cofactor">
    <cofactor evidence="7">
        <name>Mg(2+)</name>
        <dbReference type="ChEBI" id="CHEBI:18420"/>
    </cofactor>
    <text evidence="7">Binds 2 magnesium ions per subunit.</text>
</comment>
<dbReference type="GO" id="GO:0005986">
    <property type="term" value="P:sucrose biosynthetic process"/>
    <property type="evidence" value="ECO:0007669"/>
    <property type="project" value="TreeGrafter"/>
</dbReference>
<evidence type="ECO:0000256" key="9">
    <source>
        <dbReference type="SAM" id="MobiDB-lite"/>
    </source>
</evidence>
<evidence type="ECO:0000259" key="10">
    <source>
        <dbReference type="Pfam" id="PF00316"/>
    </source>
</evidence>
<dbReference type="InterPro" id="IPR028343">
    <property type="entry name" value="FBPtase"/>
</dbReference>
<dbReference type="RefSeq" id="WP_006168894.1">
    <property type="nucleotide sequence ID" value="NZ_AOIN01000091.1"/>
</dbReference>
<dbReference type="GO" id="GO:0006000">
    <property type="term" value="P:fructose metabolic process"/>
    <property type="evidence" value="ECO:0007669"/>
    <property type="project" value="TreeGrafter"/>
</dbReference>
<evidence type="ECO:0000256" key="2">
    <source>
        <dbReference type="ARBA" id="ARBA00010941"/>
    </source>
</evidence>
<comment type="subunit">
    <text evidence="7">Homotetramer.</text>
</comment>
<dbReference type="Pfam" id="PF18913">
    <property type="entry name" value="FBPase_C"/>
    <property type="match status" value="1"/>
</dbReference>
<feature type="domain" description="Fructose-1-6-bisphosphatase class I N-terminal" evidence="10">
    <location>
        <begin position="22"/>
        <end position="169"/>
    </location>
</feature>
<dbReference type="GO" id="GO:0006094">
    <property type="term" value="P:gluconeogenesis"/>
    <property type="evidence" value="ECO:0007669"/>
    <property type="project" value="UniProtKB-UniRule"/>
</dbReference>
<evidence type="ECO:0000259" key="11">
    <source>
        <dbReference type="Pfam" id="PF18913"/>
    </source>
</evidence>
<reference evidence="12 13" key="1">
    <citation type="journal article" date="2014" name="PLoS Genet.">
        <title>Phylogenetically driven sequencing of extremely halophilic archaea reveals strategies for static and dynamic osmo-response.</title>
        <authorList>
            <person name="Becker E.A."/>
            <person name="Seitzer P.M."/>
            <person name="Tritt A."/>
            <person name="Larsen D."/>
            <person name="Krusor M."/>
            <person name="Yao A.I."/>
            <person name="Wu D."/>
            <person name="Madern D."/>
            <person name="Eisen J.A."/>
            <person name="Darling A.E."/>
            <person name="Facciotti M.T."/>
        </authorList>
    </citation>
    <scope>NUCLEOTIDE SEQUENCE [LARGE SCALE GENOMIC DNA]</scope>
    <source>
        <strain evidence="12 13">JCM 10990</strain>
    </source>
</reference>
<dbReference type="NCBIfam" id="NF006786">
    <property type="entry name" value="PRK09293.3-3"/>
    <property type="match status" value="1"/>
</dbReference>
<dbReference type="InterPro" id="IPR033391">
    <property type="entry name" value="FBPase_N"/>
</dbReference>
<keyword evidence="13" id="KW-1185">Reference proteome</keyword>
<feature type="region of interest" description="Disordered" evidence="9">
    <location>
        <begin position="78"/>
        <end position="102"/>
    </location>
</feature>
<evidence type="ECO:0000256" key="5">
    <source>
        <dbReference type="ARBA" id="ARBA00023277"/>
    </source>
</evidence>